<keyword evidence="7" id="KW-1185">Reference proteome</keyword>
<dbReference type="PANTHER" id="PTHR45647">
    <property type="entry name" value="OS02G0152300 PROTEIN"/>
    <property type="match status" value="1"/>
</dbReference>
<dbReference type="PANTHER" id="PTHR45647:SF146">
    <property type="entry name" value="U-BOX DOMAIN-CONTAINING PROTEIN 35-LIKE"/>
    <property type="match status" value="1"/>
</dbReference>
<comment type="caution">
    <text evidence="6">The sequence shown here is derived from an EMBL/GenBank/DDBJ whole genome shotgun (WGS) entry which is preliminary data.</text>
</comment>
<name>A0A540KQA2_MALBA</name>
<organism evidence="6 7">
    <name type="scientific">Malus baccata</name>
    <name type="common">Siberian crab apple</name>
    <name type="synonym">Pyrus baccata</name>
    <dbReference type="NCBI Taxonomy" id="106549"/>
    <lineage>
        <taxon>Eukaryota</taxon>
        <taxon>Viridiplantae</taxon>
        <taxon>Streptophyta</taxon>
        <taxon>Embryophyta</taxon>
        <taxon>Tracheophyta</taxon>
        <taxon>Spermatophyta</taxon>
        <taxon>Magnoliopsida</taxon>
        <taxon>eudicotyledons</taxon>
        <taxon>Gunneridae</taxon>
        <taxon>Pentapetalae</taxon>
        <taxon>rosids</taxon>
        <taxon>fabids</taxon>
        <taxon>Rosales</taxon>
        <taxon>Rosaceae</taxon>
        <taxon>Amygdaloideae</taxon>
        <taxon>Maleae</taxon>
        <taxon>Malus</taxon>
    </lineage>
</organism>
<sequence>MPAATTSLSQAAYLPNQKQHQTNKASDTNDTQFSHNQQCRGWPDSDELEAEMRRLRLELKQTMDMYSTACKEALTAKQKATELHRWKLEEEQRLEQVRLAQEAALALAENEKLKCMAAMEAAEAAQRIAVMEAQKRRNAEMKAFKEAEEKKKAIEAKTYDFMFRKYTIEEIEAATNNFSREKPTLRAKARFCEWD</sequence>
<feature type="compositionally biased region" description="Polar residues" evidence="5">
    <location>
        <begin position="1"/>
        <end position="39"/>
    </location>
</feature>
<evidence type="ECO:0000256" key="2">
    <source>
        <dbReference type="ARBA" id="ARBA00012483"/>
    </source>
</evidence>
<dbReference type="STRING" id="106549.A0A540KQA2"/>
<feature type="coiled-coil region" evidence="4">
    <location>
        <begin position="91"/>
        <end position="157"/>
    </location>
</feature>
<keyword evidence="3" id="KW-0833">Ubl conjugation pathway</keyword>
<accession>A0A540KQA2</accession>
<evidence type="ECO:0000313" key="6">
    <source>
        <dbReference type="EMBL" id="TQD76403.1"/>
    </source>
</evidence>
<reference evidence="6 7" key="1">
    <citation type="journal article" date="2019" name="G3 (Bethesda)">
        <title>Sequencing of a Wild Apple (Malus baccata) Genome Unravels the Differences Between Cultivated and Wild Apple Species Regarding Disease Resistance and Cold Tolerance.</title>
        <authorList>
            <person name="Chen X."/>
        </authorList>
    </citation>
    <scope>NUCLEOTIDE SEQUENCE [LARGE SCALE GENOMIC DNA]</scope>
    <source>
        <strain evidence="7">cv. Shandingzi</strain>
        <tissue evidence="6">Leaves</tissue>
    </source>
</reference>
<proteinExistence type="predicted"/>
<dbReference type="GO" id="GO:0061630">
    <property type="term" value="F:ubiquitin protein ligase activity"/>
    <property type="evidence" value="ECO:0007669"/>
    <property type="project" value="UniProtKB-EC"/>
</dbReference>
<dbReference type="EC" id="2.3.2.27" evidence="2"/>
<comment type="catalytic activity">
    <reaction evidence="1">
        <text>S-ubiquitinyl-[E2 ubiquitin-conjugating enzyme]-L-cysteine + [acceptor protein]-L-lysine = [E2 ubiquitin-conjugating enzyme]-L-cysteine + N(6)-ubiquitinyl-[acceptor protein]-L-lysine.</text>
        <dbReference type="EC" id="2.3.2.27"/>
    </reaction>
</comment>
<evidence type="ECO:0000256" key="4">
    <source>
        <dbReference type="SAM" id="Coils"/>
    </source>
</evidence>
<dbReference type="AlphaFoldDB" id="A0A540KQA2"/>
<evidence type="ECO:0000313" key="7">
    <source>
        <dbReference type="Proteomes" id="UP000315295"/>
    </source>
</evidence>
<keyword evidence="4" id="KW-0175">Coiled coil</keyword>
<gene>
    <name evidence="6" type="ORF">C1H46_038058</name>
</gene>
<protein>
    <recommendedName>
        <fullName evidence="2">RING-type E3 ubiquitin transferase</fullName>
        <ecNumber evidence="2">2.3.2.27</ecNumber>
    </recommendedName>
</protein>
<feature type="region of interest" description="Disordered" evidence="5">
    <location>
        <begin position="1"/>
        <end position="46"/>
    </location>
</feature>
<dbReference type="InterPro" id="IPR051348">
    <property type="entry name" value="U-box_ubiquitin_ligases"/>
</dbReference>
<evidence type="ECO:0000256" key="1">
    <source>
        <dbReference type="ARBA" id="ARBA00000900"/>
    </source>
</evidence>
<evidence type="ECO:0000256" key="3">
    <source>
        <dbReference type="ARBA" id="ARBA00022786"/>
    </source>
</evidence>
<evidence type="ECO:0000256" key="5">
    <source>
        <dbReference type="SAM" id="MobiDB-lite"/>
    </source>
</evidence>
<dbReference type="Proteomes" id="UP000315295">
    <property type="component" value="Unassembled WGS sequence"/>
</dbReference>
<dbReference type="EMBL" id="VIEB01001031">
    <property type="protein sequence ID" value="TQD76403.1"/>
    <property type="molecule type" value="Genomic_DNA"/>
</dbReference>